<protein>
    <submittedName>
        <fullName evidence="1">Uncharacterized protein</fullName>
    </submittedName>
</protein>
<dbReference type="Proteomes" id="UP000054988">
    <property type="component" value="Unassembled WGS sequence"/>
</dbReference>
<organism evidence="1 2">
    <name type="scientific">Moniliophthora roreri</name>
    <name type="common">Frosty pod rot fungus</name>
    <name type="synonym">Monilia roreri</name>
    <dbReference type="NCBI Taxonomy" id="221103"/>
    <lineage>
        <taxon>Eukaryota</taxon>
        <taxon>Fungi</taxon>
        <taxon>Dikarya</taxon>
        <taxon>Basidiomycota</taxon>
        <taxon>Agaricomycotina</taxon>
        <taxon>Agaricomycetes</taxon>
        <taxon>Agaricomycetidae</taxon>
        <taxon>Agaricales</taxon>
        <taxon>Marasmiineae</taxon>
        <taxon>Marasmiaceae</taxon>
        <taxon>Moniliophthora</taxon>
    </lineage>
</organism>
<evidence type="ECO:0000313" key="1">
    <source>
        <dbReference type="EMBL" id="KTB29297.1"/>
    </source>
</evidence>
<dbReference type="AlphaFoldDB" id="A0A0W0EZ51"/>
<sequence length="57" mass="6512">MSCRFYSTTQVSVFPVLESPKEFLEDWAKGKILGDLTASNQMNCIPKLKIQKISYPE</sequence>
<dbReference type="EMBL" id="LATX01002436">
    <property type="protein sequence ID" value="KTB29297.1"/>
    <property type="molecule type" value="Genomic_DNA"/>
</dbReference>
<gene>
    <name evidence="1" type="ORF">WG66_18123</name>
</gene>
<reference evidence="1 2" key="1">
    <citation type="submission" date="2015-12" db="EMBL/GenBank/DDBJ databases">
        <title>Draft genome sequence of Moniliophthora roreri, the causal agent of frosty pod rot of cacao.</title>
        <authorList>
            <person name="Aime M.C."/>
            <person name="Diaz-Valderrama J.R."/>
            <person name="Kijpornyongpan T."/>
            <person name="Phillips-Mora W."/>
        </authorList>
    </citation>
    <scope>NUCLEOTIDE SEQUENCE [LARGE SCALE GENOMIC DNA]</scope>
    <source>
        <strain evidence="1 2">MCA 2952</strain>
    </source>
</reference>
<comment type="caution">
    <text evidence="1">The sequence shown here is derived from an EMBL/GenBank/DDBJ whole genome shotgun (WGS) entry which is preliminary data.</text>
</comment>
<evidence type="ECO:0000313" key="2">
    <source>
        <dbReference type="Proteomes" id="UP000054988"/>
    </source>
</evidence>
<proteinExistence type="predicted"/>
<name>A0A0W0EZ51_MONRR</name>
<accession>A0A0W0EZ51</accession>